<feature type="non-terminal residue" evidence="1">
    <location>
        <position position="136"/>
    </location>
</feature>
<organism evidence="1">
    <name type="scientific">marine sediment metagenome</name>
    <dbReference type="NCBI Taxonomy" id="412755"/>
    <lineage>
        <taxon>unclassified sequences</taxon>
        <taxon>metagenomes</taxon>
        <taxon>ecological metagenomes</taxon>
    </lineage>
</organism>
<gene>
    <name evidence="1" type="ORF">S12H4_07062</name>
</gene>
<dbReference type="AlphaFoldDB" id="X1QU01"/>
<evidence type="ECO:0000313" key="1">
    <source>
        <dbReference type="EMBL" id="GAI72027.1"/>
    </source>
</evidence>
<proteinExistence type="predicted"/>
<reference evidence="1" key="1">
    <citation type="journal article" date="2014" name="Front. Microbiol.">
        <title>High frequency of phylogenetically diverse reductive dehalogenase-homologous genes in deep subseafloor sedimentary metagenomes.</title>
        <authorList>
            <person name="Kawai M."/>
            <person name="Futagami T."/>
            <person name="Toyoda A."/>
            <person name="Takaki Y."/>
            <person name="Nishi S."/>
            <person name="Hori S."/>
            <person name="Arai W."/>
            <person name="Tsubouchi T."/>
            <person name="Morono Y."/>
            <person name="Uchiyama I."/>
            <person name="Ito T."/>
            <person name="Fujiyama A."/>
            <person name="Inagaki F."/>
            <person name="Takami H."/>
        </authorList>
    </citation>
    <scope>NUCLEOTIDE SEQUENCE</scope>
    <source>
        <strain evidence="1">Expedition CK06-06</strain>
    </source>
</reference>
<name>X1QU01_9ZZZZ</name>
<protein>
    <submittedName>
        <fullName evidence="1">Uncharacterized protein</fullName>
    </submittedName>
</protein>
<dbReference type="EMBL" id="BARW01002558">
    <property type="protein sequence ID" value="GAI72027.1"/>
    <property type="molecule type" value="Genomic_DNA"/>
</dbReference>
<comment type="caution">
    <text evidence="1">The sequence shown here is derived from an EMBL/GenBank/DDBJ whole genome shotgun (WGS) entry which is preliminary data.</text>
</comment>
<accession>X1QU01</accession>
<sequence length="136" mass="15483">MITEATVRQVHLYPEKIPDNWYGNVPNLAEIAPPVLDLRRFKPLVLRLADISVDQQPNAELRVKADTRSIQANTGGLPDELPAPWNMKVTDYVALNFYGLALVPNYFMHYGLWAWLPTVADKLFLNLPLSPEEKEI</sequence>